<dbReference type="Pfam" id="PF09335">
    <property type="entry name" value="VTT_dom"/>
    <property type="match status" value="1"/>
</dbReference>
<proteinExistence type="inferred from homology"/>
<name>A0A1E5G385_9FIRM</name>
<dbReference type="GO" id="GO:0005886">
    <property type="term" value="C:plasma membrane"/>
    <property type="evidence" value="ECO:0007669"/>
    <property type="project" value="UniProtKB-SubCell"/>
</dbReference>
<evidence type="ECO:0000256" key="5">
    <source>
        <dbReference type="ARBA" id="ARBA00023136"/>
    </source>
</evidence>
<comment type="similarity">
    <text evidence="6">Belongs to the TVP38/TMEM64 family.</text>
</comment>
<keyword evidence="2 6" id="KW-1003">Cell membrane</keyword>
<reference evidence="8 9" key="1">
    <citation type="submission" date="2016-09" db="EMBL/GenBank/DDBJ databases">
        <title>Draft genome sequence for the type strain of Desulfuribacillus alkaliarsenatis AHT28, an obligately anaerobic, sulfidogenic bacterium isolated from Russian soda lake sediments.</title>
        <authorList>
            <person name="Abin C.A."/>
            <person name="Hollibaugh J.T."/>
        </authorList>
    </citation>
    <scope>NUCLEOTIDE SEQUENCE [LARGE SCALE GENOMIC DNA]</scope>
    <source>
        <strain evidence="8 9">AHT28</strain>
    </source>
</reference>
<comment type="subcellular location">
    <subcellularLocation>
        <location evidence="1 6">Cell membrane</location>
        <topology evidence="1 6">Multi-pass membrane protein</topology>
    </subcellularLocation>
</comment>
<dbReference type="EMBL" id="MIJE01000011">
    <property type="protein sequence ID" value="OEF97513.1"/>
    <property type="molecule type" value="Genomic_DNA"/>
</dbReference>
<protein>
    <recommendedName>
        <fullName evidence="6">TVP38/TMEM64 family membrane protein</fullName>
    </recommendedName>
</protein>
<evidence type="ECO:0000259" key="7">
    <source>
        <dbReference type="Pfam" id="PF09335"/>
    </source>
</evidence>
<evidence type="ECO:0000313" key="9">
    <source>
        <dbReference type="Proteomes" id="UP000094296"/>
    </source>
</evidence>
<evidence type="ECO:0000256" key="1">
    <source>
        <dbReference type="ARBA" id="ARBA00004651"/>
    </source>
</evidence>
<keyword evidence="9" id="KW-1185">Reference proteome</keyword>
<dbReference type="PANTHER" id="PTHR12677:SF55">
    <property type="entry name" value="UNDECAPRENYL PHOSPHATE TRANSPORTER SAOUHSC_00901-RELATED"/>
    <property type="match status" value="1"/>
</dbReference>
<dbReference type="STRING" id="766136.BHF68_04720"/>
<evidence type="ECO:0000256" key="6">
    <source>
        <dbReference type="RuleBase" id="RU366058"/>
    </source>
</evidence>
<organism evidence="8 9">
    <name type="scientific">Desulfuribacillus alkaliarsenatis</name>
    <dbReference type="NCBI Taxonomy" id="766136"/>
    <lineage>
        <taxon>Bacteria</taxon>
        <taxon>Bacillati</taxon>
        <taxon>Bacillota</taxon>
        <taxon>Desulfuribacillia</taxon>
        <taxon>Desulfuribacillales</taxon>
        <taxon>Desulfuribacillaceae</taxon>
        <taxon>Desulfuribacillus</taxon>
    </lineage>
</organism>
<feature type="transmembrane region" description="Helical" evidence="6">
    <location>
        <begin position="43"/>
        <end position="70"/>
    </location>
</feature>
<evidence type="ECO:0000256" key="2">
    <source>
        <dbReference type="ARBA" id="ARBA00022475"/>
    </source>
</evidence>
<feature type="transmembrane region" description="Helical" evidence="6">
    <location>
        <begin position="158"/>
        <end position="176"/>
    </location>
</feature>
<evidence type="ECO:0000256" key="3">
    <source>
        <dbReference type="ARBA" id="ARBA00022692"/>
    </source>
</evidence>
<keyword evidence="4 6" id="KW-1133">Transmembrane helix</keyword>
<dbReference type="InterPro" id="IPR015414">
    <property type="entry name" value="TMEM64"/>
</dbReference>
<feature type="transmembrane region" description="Helical" evidence="6">
    <location>
        <begin position="116"/>
        <end position="138"/>
    </location>
</feature>
<dbReference type="InterPro" id="IPR032816">
    <property type="entry name" value="VTT_dom"/>
</dbReference>
<dbReference type="RefSeq" id="WP_069642911.1">
    <property type="nucleotide sequence ID" value="NZ_MIJE01000011.1"/>
</dbReference>
<gene>
    <name evidence="8" type="ORF">BHF68_04720</name>
</gene>
<dbReference type="Proteomes" id="UP000094296">
    <property type="component" value="Unassembled WGS sequence"/>
</dbReference>
<sequence length="188" mass="20941">MIEYVIELLNEYRNWAILISITINIVIAVMGVVPSYFITAANLVVFGFWMGAFISFVGESLGAIIAFVLYRKGFRSYLQRQLEKYPKAKSLIDAKGKDAFIIIISLRLLPFMPSGIVTFGGAVGQVSLLTFALASSLGKIPALMIEAFAVYQVTQLTWVGKVIIIGVAAYLLYYVYTKRKQDKTCEEL</sequence>
<feature type="transmembrane region" description="Helical" evidence="6">
    <location>
        <begin position="12"/>
        <end position="37"/>
    </location>
</feature>
<dbReference type="AlphaFoldDB" id="A0A1E5G385"/>
<accession>A0A1E5G385</accession>
<comment type="caution">
    <text evidence="8">The sequence shown here is derived from an EMBL/GenBank/DDBJ whole genome shotgun (WGS) entry which is preliminary data.</text>
</comment>
<comment type="caution">
    <text evidence="6">Lacks conserved residue(s) required for the propagation of feature annotation.</text>
</comment>
<keyword evidence="5 6" id="KW-0472">Membrane</keyword>
<keyword evidence="3 6" id="KW-0812">Transmembrane</keyword>
<dbReference type="PANTHER" id="PTHR12677">
    <property type="entry name" value="GOLGI APPARATUS MEMBRANE PROTEIN TVP38-RELATED"/>
    <property type="match status" value="1"/>
</dbReference>
<dbReference type="OrthoDB" id="5471155at2"/>
<evidence type="ECO:0000256" key="4">
    <source>
        <dbReference type="ARBA" id="ARBA00022989"/>
    </source>
</evidence>
<evidence type="ECO:0000313" key="8">
    <source>
        <dbReference type="EMBL" id="OEF97513.1"/>
    </source>
</evidence>
<feature type="domain" description="VTT" evidence="7">
    <location>
        <begin position="33"/>
        <end position="152"/>
    </location>
</feature>